<evidence type="ECO:0000313" key="2">
    <source>
        <dbReference type="Proteomes" id="UP000262440"/>
    </source>
</evidence>
<dbReference type="EMBL" id="MH460463">
    <property type="protein sequence ID" value="AXG67072.1"/>
    <property type="molecule type" value="Genomic_DNA"/>
</dbReference>
<reference evidence="1 2" key="1">
    <citation type="journal article" date="2018" name="Front. Microbiol.">
        <title>Jumbo Bacteriophages Are Represented Within an Increasing Diversity of Environmental Viruses Infecting the Emerging Phytopathogen, Dickeya solani.</title>
        <authorList>
            <person name="Day A.W."/>
            <person name="Ahn J."/>
            <person name="Salmond G.P.C."/>
        </authorList>
    </citation>
    <scope>NUCLEOTIDE SEQUENCE [LARGE SCALE GENOMIC DNA]</scope>
</reference>
<keyword evidence="2" id="KW-1185">Reference proteome</keyword>
<organism evidence="1 2">
    <name type="scientific">Dickeya phage vB_DsoM_AD1</name>
    <dbReference type="NCBI Taxonomy" id="2283029"/>
    <lineage>
        <taxon>Viruses</taxon>
        <taxon>Duplodnaviria</taxon>
        <taxon>Heunggongvirae</taxon>
        <taxon>Uroviricota</taxon>
        <taxon>Caudoviricetes</taxon>
        <taxon>Alexandravirus</taxon>
        <taxon>Alexandravirus AD1</taxon>
    </lineage>
</organism>
<protein>
    <submittedName>
        <fullName evidence="1">Uncharacterized protein</fullName>
    </submittedName>
</protein>
<dbReference type="Proteomes" id="UP000262440">
    <property type="component" value="Segment"/>
</dbReference>
<name>A0A384ZXV4_9CAUD</name>
<sequence>MTPEHEANPKLKRVLFSIVRELEKISSVAWYVSKDEKDACGVICPSSIPDWSDEALIVEIERRTLQIEERKRYIAGLHGGAESHQRAAEYRADELYQKYCSKK</sequence>
<evidence type="ECO:0000313" key="1">
    <source>
        <dbReference type="EMBL" id="AXG67072.1"/>
    </source>
</evidence>
<accession>A0A384ZXV4</accession>
<gene>
    <name evidence="1" type="ORF">AD1_028</name>
</gene>
<proteinExistence type="predicted"/>